<dbReference type="SUPFAM" id="SSF82185">
    <property type="entry name" value="Histone H3 K4-specific methyltransferase SET7/9 N-terminal domain"/>
    <property type="match status" value="2"/>
</dbReference>
<dbReference type="EC" id="2.7.7.102" evidence="3"/>
<dbReference type="GO" id="GO:0031297">
    <property type="term" value="P:replication fork processing"/>
    <property type="evidence" value="ECO:0007669"/>
    <property type="project" value="TreeGrafter"/>
</dbReference>
<proteinExistence type="predicted"/>
<dbReference type="GO" id="GO:0005634">
    <property type="term" value="C:nucleus"/>
    <property type="evidence" value="ECO:0007669"/>
    <property type="project" value="TreeGrafter"/>
</dbReference>
<gene>
    <name evidence="5" type="ORF">AV274_6325</name>
</gene>
<dbReference type="PANTHER" id="PTHR31399">
    <property type="entry name" value="DNA-DIRECTED PRIMASE / POLYMERASE PROTEIN"/>
    <property type="match status" value="1"/>
</dbReference>
<accession>A0A196S6K1</accession>
<evidence type="ECO:0000313" key="6">
    <source>
        <dbReference type="Proteomes" id="UP000078348"/>
    </source>
</evidence>
<name>A0A196S6K1_BLAHN</name>
<dbReference type="Proteomes" id="UP000078348">
    <property type="component" value="Unassembled WGS sequence"/>
</dbReference>
<evidence type="ECO:0000313" key="5">
    <source>
        <dbReference type="EMBL" id="OAO12001.1"/>
    </source>
</evidence>
<evidence type="ECO:0000256" key="1">
    <source>
        <dbReference type="ARBA" id="ARBA00026139"/>
    </source>
</evidence>
<organism evidence="5 6">
    <name type="scientific">Blastocystis sp. subtype 1 (strain ATCC 50177 / NandII)</name>
    <dbReference type="NCBI Taxonomy" id="478820"/>
    <lineage>
        <taxon>Eukaryota</taxon>
        <taxon>Sar</taxon>
        <taxon>Stramenopiles</taxon>
        <taxon>Bigyra</taxon>
        <taxon>Opalozoa</taxon>
        <taxon>Opalinata</taxon>
        <taxon>Blastocystidae</taxon>
        <taxon>Blastocystis</taxon>
    </lineage>
</organism>
<evidence type="ECO:0000256" key="2">
    <source>
        <dbReference type="ARBA" id="ARBA00044677"/>
    </source>
</evidence>
<evidence type="ECO:0000256" key="3">
    <source>
        <dbReference type="ARBA" id="ARBA00044768"/>
    </source>
</evidence>
<dbReference type="InterPro" id="IPR026906">
    <property type="entry name" value="LRR_5"/>
</dbReference>
<comment type="caution">
    <text evidence="5">The sequence shown here is derived from an EMBL/GenBank/DDBJ whole genome shotgun (WGS) entry which is preliminary data.</text>
</comment>
<keyword evidence="6" id="KW-1185">Reference proteome</keyword>
<comment type="catalytic activity">
    <reaction evidence="2">
        <text>ssDNA + n NTP = ssDNA/pppN(pN)n-1 hybrid + (n-1) diphosphate.</text>
        <dbReference type="EC" id="2.7.7.102"/>
    </reaction>
</comment>
<dbReference type="Gene3D" id="3.80.10.10">
    <property type="entry name" value="Ribonuclease Inhibitor"/>
    <property type="match status" value="2"/>
</dbReference>
<sequence>MFRSVNALLEECAAHINHGQSDVLEDEYSIRLNPEAFVMYLYNNKEMPETKTGARYEATVMPRVGSFGKVEIRDEMNLLVVSGQMNASGLQGEITTFFDGEIIMKVTYENNEKHGKCVIYRDRTVVFNGTYIHGVRYGQAEEMDPLTKQTVYAEYDGFGNKQYEISNDGGVRKIKHLSNGVVDGEGSYRIASHGDSIHFVPEGYYCSKENDKYTLVYYPLSTSTTNPPALPLRENDCDYLTIFSYPTSRQQVLYEAVLDAEPQHSEGFYAPALEMQRSKGGKELFYASVTAAEPFLALYCDCTKDTVNGEAQFIEADCTCVCDAEFEDNVVSEITMFDREFETTFEGLFSDWSRVVRVNATRPLDALAYTEVSELIIADNLLLKAEVFDVSRFVFVRRIVVGKFSFGDVKRAYFWHLPMLESIVVDDGAFCARRTAGNEYVGTVSTLPEKEAAEGSVLYIGCCNQLKEVTIGTNCFTEFTTLRVEECPVLKSLQIGRVEAQTLAAPMNSLSFYNASELTLAQLHSLERLVLGDFAFLNTRKLKLLNMTSLHEVHFGYNAFFSCALALFINLPQLTTMEFQDAFVSCKQVVFLHLPSVTTILSSLQQSFLLLQSAEFFNASPALHQSTTILRSHVCVVDYALDYYIDSHNDIHFDCSTRQIPLCDNGDTWVGCTRDGVPHGRGCIRNDLTEVSTFMIDGKWNGPTVETVEGRVTQTGCYLKGKKEWVTTTYKPNGESVFQAFFHAKSLAALLTATSSIHVNATTGSTFHRETGLLCPHPILFSVADNVDFSVSVLSPNDFFVLDACLKTLVLGGEDMEMESYNLVIQNCLNLESIKVTRGSCNNSDKKPQGVVRIHNCPRLSKIVFEEKTFVYFSSLLLGDLPALKTLTIGSLQSTDPENCFHNAEAFTLSSLPALKTVTIGNFAFSNVKGFRIGYANKLEKVEYGKDAFMNCKRLYVNSASPFRMKNNNSLTSFANATVLFNESAGNEAPWIDDIRKKVLRKKGYEPCLLLQKGEGGSVLRIHYRRISALDVSYHILSIFIQVSFYAKNNTRIKITVQFSKKEGAPVAEALYRVFSSLYPHPSGLFLRENKMETVTALKKQRAVNESRWKSIQETYSLHSSSFKQPPPTPLSSYLSKRPCLQQEPPLELTTMESESEASITILHNSCLIDRSFPTQKQAADFIDNYRNYDTDIKLFSYERITDKRRLFAALNETEFQWEYESQPHKSNPLQHAYEIIRENCPCKLYMDVEFEYRYNPGKNGNHLLHLLLRFISHSLFYAFGLRASPDDFACIFSENRDKFSCHVVLNKQGVLFRNNIHLGRFMKWAVRSLECSPHCEFFPLFVNSADSPRFIADMAVYTKNRAMRLMKSSKFSIDNSKTPFNTAFSLQEWQLFLPYTLVTEFGFYKKPFRLLYRKEVQQESHAKQIVPHQRSVAARSDPFPFPSLVQHILSGWKFISHIKGGFLRNWTAWKAKSGDWKVRLDIGGNRWCMNKSRAHKSNHIYFLVDLHRCCFYQCCYDSDCRNYISPSFPVPSQEADLVSSFLEAEHCIE</sequence>
<dbReference type="InterPro" id="IPR044917">
    <property type="entry name" value="PRIMPOL"/>
</dbReference>
<dbReference type="GO" id="GO:0006264">
    <property type="term" value="P:mitochondrial DNA replication"/>
    <property type="evidence" value="ECO:0007669"/>
    <property type="project" value="TreeGrafter"/>
</dbReference>
<dbReference type="STRING" id="478820.A0A196S6K1"/>
<dbReference type="Pfam" id="PF03121">
    <property type="entry name" value="Herpes_UL52"/>
    <property type="match status" value="1"/>
</dbReference>
<protein>
    <recommendedName>
        <fullName evidence="1">DNA-directed primase/polymerase protein</fullName>
        <ecNumber evidence="3">2.7.7.102</ecNumber>
    </recommendedName>
</protein>
<dbReference type="PANTHER" id="PTHR31399:SF0">
    <property type="entry name" value="DNA-DIRECTED PRIMASE_POLYMERASE PROTEIN"/>
    <property type="match status" value="1"/>
</dbReference>
<reference evidence="5 6" key="1">
    <citation type="submission" date="2016-05" db="EMBL/GenBank/DDBJ databases">
        <title>Nuclear genome of Blastocystis sp. subtype 1 NandII.</title>
        <authorList>
            <person name="Gentekaki E."/>
            <person name="Curtis B."/>
            <person name="Stairs C."/>
            <person name="Eme L."/>
            <person name="Herman E."/>
            <person name="Klimes V."/>
            <person name="Arias M.C."/>
            <person name="Elias M."/>
            <person name="Hilliou F."/>
            <person name="Klute M."/>
            <person name="Malik S.-B."/>
            <person name="Pightling A."/>
            <person name="Rachubinski R."/>
            <person name="Salas D."/>
            <person name="Schlacht A."/>
            <person name="Suga H."/>
            <person name="Archibald J."/>
            <person name="Ball S.G."/>
            <person name="Clark G."/>
            <person name="Dacks J."/>
            <person name="Van Der Giezen M."/>
            <person name="Tsaousis A."/>
            <person name="Roger A."/>
        </authorList>
    </citation>
    <scope>NUCLEOTIDE SEQUENCE [LARGE SCALE GENOMIC DNA]</scope>
    <source>
        <strain evidence="6">ATCC 50177 / NandII</strain>
    </source>
</reference>
<dbReference type="InterPro" id="IPR032675">
    <property type="entry name" value="LRR_dom_sf"/>
</dbReference>
<dbReference type="GO" id="GO:0009411">
    <property type="term" value="P:response to UV"/>
    <property type="evidence" value="ECO:0007669"/>
    <property type="project" value="TreeGrafter"/>
</dbReference>
<dbReference type="SUPFAM" id="SSF52058">
    <property type="entry name" value="L domain-like"/>
    <property type="match status" value="1"/>
</dbReference>
<comment type="catalytic activity">
    <reaction evidence="4">
        <text>DNA(n) + a 2'-deoxyribonucleoside 5'-triphosphate = DNA(n+1) + diphosphate</text>
        <dbReference type="Rhea" id="RHEA:22508"/>
        <dbReference type="Rhea" id="RHEA-COMP:17339"/>
        <dbReference type="Rhea" id="RHEA-COMP:17340"/>
        <dbReference type="ChEBI" id="CHEBI:33019"/>
        <dbReference type="ChEBI" id="CHEBI:61560"/>
        <dbReference type="ChEBI" id="CHEBI:173112"/>
        <dbReference type="EC" id="2.7.7.7"/>
    </reaction>
    <physiologicalReaction direction="left-to-right" evidence="4">
        <dbReference type="Rhea" id="RHEA:22509"/>
    </physiologicalReaction>
</comment>
<dbReference type="GO" id="GO:0005759">
    <property type="term" value="C:mitochondrial matrix"/>
    <property type="evidence" value="ECO:0007669"/>
    <property type="project" value="TreeGrafter"/>
</dbReference>
<evidence type="ECO:0000256" key="4">
    <source>
        <dbReference type="ARBA" id="ARBA00047303"/>
    </source>
</evidence>
<dbReference type="GO" id="GO:0003887">
    <property type="term" value="F:DNA-directed DNA polymerase activity"/>
    <property type="evidence" value="ECO:0007669"/>
    <property type="project" value="UniProtKB-EC"/>
</dbReference>
<dbReference type="GO" id="GO:0003682">
    <property type="term" value="F:chromatin binding"/>
    <property type="evidence" value="ECO:0007669"/>
    <property type="project" value="TreeGrafter"/>
</dbReference>
<dbReference type="EMBL" id="LXWW01000568">
    <property type="protein sequence ID" value="OAO12001.1"/>
    <property type="molecule type" value="Genomic_DNA"/>
</dbReference>
<dbReference type="OrthoDB" id="5988181at2759"/>
<dbReference type="Pfam" id="PF13306">
    <property type="entry name" value="LRR_5"/>
    <property type="match status" value="2"/>
</dbReference>
<dbReference type="GO" id="GO:0042276">
    <property type="term" value="P:error-prone translesion synthesis"/>
    <property type="evidence" value="ECO:0007669"/>
    <property type="project" value="InterPro"/>
</dbReference>